<keyword evidence="1" id="KW-0813">Transport</keyword>
<dbReference type="InterPro" id="IPR029016">
    <property type="entry name" value="GAF-like_dom_sf"/>
</dbReference>
<dbReference type="GO" id="GO:0030313">
    <property type="term" value="C:cell envelope"/>
    <property type="evidence" value="ECO:0007669"/>
    <property type="project" value="TreeGrafter"/>
</dbReference>
<dbReference type="GO" id="GO:0060003">
    <property type="term" value="P:copper ion export"/>
    <property type="evidence" value="ECO:0007669"/>
    <property type="project" value="TreeGrafter"/>
</dbReference>
<protein>
    <recommendedName>
        <fullName evidence="6">GAF domain-containing protein</fullName>
    </recommendedName>
</protein>
<dbReference type="PANTHER" id="PTHR30097">
    <property type="entry name" value="CATION EFFLUX SYSTEM PROTEIN CUSB"/>
    <property type="match status" value="1"/>
</dbReference>
<keyword evidence="2" id="KW-0175">Coiled coil</keyword>
<feature type="coiled-coil region" evidence="2">
    <location>
        <begin position="451"/>
        <end position="521"/>
    </location>
</feature>
<dbReference type="Proteomes" id="UP000676194">
    <property type="component" value="Chromosome"/>
</dbReference>
<accession>A0A8E6BCG8</accession>
<organism evidence="4 5">
    <name type="scientific">Telmatocola sphagniphila</name>
    <dbReference type="NCBI Taxonomy" id="1123043"/>
    <lineage>
        <taxon>Bacteria</taxon>
        <taxon>Pseudomonadati</taxon>
        <taxon>Planctomycetota</taxon>
        <taxon>Planctomycetia</taxon>
        <taxon>Gemmatales</taxon>
        <taxon>Gemmataceae</taxon>
    </lineage>
</organism>
<dbReference type="Gene3D" id="3.30.450.40">
    <property type="match status" value="1"/>
</dbReference>
<dbReference type="InterPro" id="IPR051909">
    <property type="entry name" value="MFP_Cation_Efflux"/>
</dbReference>
<dbReference type="AlphaFoldDB" id="A0A8E6BCG8"/>
<gene>
    <name evidence="4" type="ORF">KIH39_10745</name>
</gene>
<dbReference type="PANTHER" id="PTHR30097:SF4">
    <property type="entry name" value="SLR6042 PROTEIN"/>
    <property type="match status" value="1"/>
</dbReference>
<evidence type="ECO:0000256" key="2">
    <source>
        <dbReference type="SAM" id="Coils"/>
    </source>
</evidence>
<proteinExistence type="predicted"/>
<dbReference type="RefSeq" id="WP_213499325.1">
    <property type="nucleotide sequence ID" value="NZ_CP074694.1"/>
</dbReference>
<evidence type="ECO:0000256" key="1">
    <source>
        <dbReference type="ARBA" id="ARBA00022448"/>
    </source>
</evidence>
<keyword evidence="3" id="KW-0472">Membrane</keyword>
<evidence type="ECO:0000256" key="3">
    <source>
        <dbReference type="SAM" id="Phobius"/>
    </source>
</evidence>
<dbReference type="EMBL" id="CP074694">
    <property type="protein sequence ID" value="QVL34355.1"/>
    <property type="molecule type" value="Genomic_DNA"/>
</dbReference>
<evidence type="ECO:0008006" key="6">
    <source>
        <dbReference type="Google" id="ProtNLM"/>
    </source>
</evidence>
<dbReference type="KEGG" id="tsph:KIH39_10745"/>
<sequence length="707" mass="79836">MSLDNDGMKRLSRQIDTAFEEVAKLSGSNLPPTDYFETFLARVLAGIDGFAGAVWIKTPQGFLQIQCQQNMAKVGLDDKPQGRQIHNELLRQAFAVARPIMLEPYAAMSAEDGSQAANLTDYVVILSPIVSDENAIVGLLEVWTEPYTDNRIHATFYRYIEQMAGYASNYNRNHSARKNTQQEEVWQGLEKFTQKIHSSLSPAEVAFQIANEGRRLIQCDRVSVGVQHGRKTTVECVSGADVVEKSSTHVRSMRKLFDKVIEWNETLTYRGQRDESLPPAVLNALDRYLAESNSKLLVLKPIRDERERPKDKEKEKPCRSAILMECFEPPERSEPLIQRLEVMAPHAASALYNAAEMKAVPLKVVWKPVSWVQKGVGGKTRLYTIFGLALAALITCAMIYVPYPLKMDAKGQLLPKERRYIFPQMEGQVREIRVKPRDVVLPKTPVAILESNELKADIMKLKTEIDGAKNNIDVLQQNALGDDKMTPDQKADRASKLEEYRTTLRAKSEELNQKLKSTNSDINKPGVIVVQAPQFERARVGNGAIPEWHVISPDQRETLLNRPLKPTEPILRIANTSGAWEIEQKIPQKHIGQILRAFQTKDPNEYLNVDVMLSSQTTVKYAGRLYRKDITSEAVANKDDHNESEPVVTAIVTVNDPEMPLDEHIQQGLLLTGLEVKTNIRCGNHSLGYSLFYGVFDFLHEHVIFWL</sequence>
<keyword evidence="3" id="KW-0812">Transmembrane</keyword>
<dbReference type="GO" id="GO:0015679">
    <property type="term" value="P:plasma membrane copper ion transport"/>
    <property type="evidence" value="ECO:0007669"/>
    <property type="project" value="TreeGrafter"/>
</dbReference>
<evidence type="ECO:0000313" key="4">
    <source>
        <dbReference type="EMBL" id="QVL34355.1"/>
    </source>
</evidence>
<evidence type="ECO:0000313" key="5">
    <source>
        <dbReference type="Proteomes" id="UP000676194"/>
    </source>
</evidence>
<name>A0A8E6BCG8_9BACT</name>
<reference evidence="4" key="1">
    <citation type="submission" date="2021-05" db="EMBL/GenBank/DDBJ databases">
        <title>Complete genome sequence of the cellulolytic planctomycete Telmatocola sphagniphila SP2T and characterization of the first cellulase from planctomycetes.</title>
        <authorList>
            <person name="Rakitin A.L."/>
            <person name="Beletsky A.V."/>
            <person name="Naumoff D.G."/>
            <person name="Kulichevskaya I.S."/>
            <person name="Mardanov A.V."/>
            <person name="Ravin N.V."/>
            <person name="Dedysh S.N."/>
        </authorList>
    </citation>
    <scope>NUCLEOTIDE SEQUENCE</scope>
    <source>
        <strain evidence="4">SP2T</strain>
    </source>
</reference>
<keyword evidence="3" id="KW-1133">Transmembrane helix</keyword>
<feature type="transmembrane region" description="Helical" evidence="3">
    <location>
        <begin position="382"/>
        <end position="403"/>
    </location>
</feature>
<keyword evidence="5" id="KW-1185">Reference proteome</keyword>